<evidence type="ECO:0000313" key="2">
    <source>
        <dbReference type="Proteomes" id="UP000642070"/>
    </source>
</evidence>
<dbReference type="InterPro" id="IPR013320">
    <property type="entry name" value="ConA-like_dom_sf"/>
</dbReference>
<reference evidence="1" key="2">
    <citation type="submission" date="2020-09" db="EMBL/GenBank/DDBJ databases">
        <authorList>
            <person name="Sun Q."/>
            <person name="Ohkuma M."/>
        </authorList>
    </citation>
    <scope>NUCLEOTIDE SEQUENCE</scope>
    <source>
        <strain evidence="1">JCM 19831</strain>
    </source>
</reference>
<accession>A0A917U4N4</accession>
<dbReference type="AlphaFoldDB" id="A0A917U4N4"/>
<keyword evidence="2" id="KW-1185">Reference proteome</keyword>
<evidence type="ECO:0000313" key="1">
    <source>
        <dbReference type="EMBL" id="GGM53152.1"/>
    </source>
</evidence>
<comment type="caution">
    <text evidence="1">The sequence shown here is derived from an EMBL/GenBank/DDBJ whole genome shotgun (WGS) entry which is preliminary data.</text>
</comment>
<dbReference type="SUPFAM" id="SSF49899">
    <property type="entry name" value="Concanavalin A-like lectins/glucanases"/>
    <property type="match status" value="1"/>
</dbReference>
<gene>
    <name evidence="1" type="ORF">GCM10007977_063520</name>
</gene>
<dbReference type="EMBL" id="BMPI01000035">
    <property type="protein sequence ID" value="GGM53152.1"/>
    <property type="molecule type" value="Genomic_DNA"/>
</dbReference>
<proteinExistence type="predicted"/>
<dbReference type="Proteomes" id="UP000642070">
    <property type="component" value="Unassembled WGS sequence"/>
</dbReference>
<organism evidence="1 2">
    <name type="scientific">Dactylosporangium sucinum</name>
    <dbReference type="NCBI Taxonomy" id="1424081"/>
    <lineage>
        <taxon>Bacteria</taxon>
        <taxon>Bacillati</taxon>
        <taxon>Actinomycetota</taxon>
        <taxon>Actinomycetes</taxon>
        <taxon>Micromonosporales</taxon>
        <taxon>Micromonosporaceae</taxon>
        <taxon>Dactylosporangium</taxon>
    </lineage>
</organism>
<dbReference type="Gene3D" id="2.60.120.200">
    <property type="match status" value="1"/>
</dbReference>
<reference evidence="1" key="1">
    <citation type="journal article" date="2014" name="Int. J. Syst. Evol. Microbiol.">
        <title>Complete genome sequence of Corynebacterium casei LMG S-19264T (=DSM 44701T), isolated from a smear-ripened cheese.</title>
        <authorList>
            <consortium name="US DOE Joint Genome Institute (JGI-PGF)"/>
            <person name="Walter F."/>
            <person name="Albersmeier A."/>
            <person name="Kalinowski J."/>
            <person name="Ruckert C."/>
        </authorList>
    </citation>
    <scope>NUCLEOTIDE SEQUENCE</scope>
    <source>
        <strain evidence="1">JCM 19831</strain>
    </source>
</reference>
<protein>
    <submittedName>
        <fullName evidence="1">Uncharacterized protein</fullName>
    </submittedName>
</protein>
<sequence>MRAVTPTLAAAIEAPERAVALDARIDWDGDGYNTVDFSDPFNRVTSPGLGTNPAGIVYSHTGAGGTVALSDFACTGSVATISVPVASAYRAPYIPKSQLDVADTDVYLEWQSPAATGADLEPPTPVLRVQDNSNYDMCRVLITPAGQVKVAIIRLLANNELVLYAPRIIPGLTFVAGVSWTTHAQIDVRGRIRMNVFRTSVGEPAGWQATVWDPTWQSGGFAIRAGRAAGNTNASPTVFTVFGYTIATSPKDDLSSKLARLSIDRDMRGMLPDEVLVVEGGTAATGDGDLAAGDTGDEKLDTVRYFSRTNPASPIYGKPRDSRDAKVAVQFLTSAGFEQVPRLTGGVLRGLPVDVASRSAQLDLIDGRDRFRVPITLPAVIADGPFNTTDMPTKPGLEASWVVSYVLAQCGYPLSPRPRAECRLFAPMHGSLTPFLQTPFSGAPQAKWEPDPDGVDPRRVKFTADAPFFLAVDPAGGYVQTKLPVNAGPAELWASNGRAQNMRIEMWVKRTGSEAVVDIAIAEVYNDALPTQSRVKFFARRDGFLAVQVLNGGSSYFQFSSGTYSAGAWHLVGVHVDDATSTIEFRIDGTSSVHTVTPTTAGTLSTAAVYCDLKTYTPASELHVSVCDRTSTAWLPLLHDSGARVDRLQNRELSGIYPDKPVEAWDLLQQVTAAELGTCRIDYDGRPTIWSAARRNSPDSLNVQRTVTAAQHLSDLGYDDTRDMIRNLVRVPWIKYATSGTTPIWSLTEVVSILPGETITYNVKWEKPLAASNVLLAGKAADAAVTANMTIVYGFTSIGTNGINANVALTSPTTATVSLTNVIGKTLWIVDGNGVPDLVLTGIPITKVDTDPVQVQDDAAILRRGGPGVGEAPLDVDDSLWRQSEAFARGLAYQLLATLRDEQIVFTDITIPGDPRLEPLDRIRVQDPTGLVLDMPLLVESVHDEFAPGSYQMSLVGRPARDQHLWGGPGVGTPIGTTIIGGTP</sequence>
<dbReference type="RefSeq" id="WP_190253662.1">
    <property type="nucleotide sequence ID" value="NZ_BMPI01000035.1"/>
</dbReference>
<name>A0A917U4N4_9ACTN</name>